<keyword evidence="3" id="KW-1185">Reference proteome</keyword>
<dbReference type="AlphaFoldDB" id="A0A5J4NRU8"/>
<feature type="region of interest" description="Disordered" evidence="1">
    <location>
        <begin position="565"/>
        <end position="584"/>
    </location>
</feature>
<gene>
    <name evidence="2" type="ORF">DEA37_0015287</name>
</gene>
<evidence type="ECO:0000313" key="2">
    <source>
        <dbReference type="EMBL" id="KAA3678293.1"/>
    </source>
</evidence>
<comment type="caution">
    <text evidence="2">The sequence shown here is derived from an EMBL/GenBank/DDBJ whole genome shotgun (WGS) entry which is preliminary data.</text>
</comment>
<evidence type="ECO:0000256" key="1">
    <source>
        <dbReference type="SAM" id="MobiDB-lite"/>
    </source>
</evidence>
<dbReference type="EMBL" id="QNGE01001154">
    <property type="protein sequence ID" value="KAA3678293.1"/>
    <property type="molecule type" value="Genomic_DNA"/>
</dbReference>
<dbReference type="Proteomes" id="UP000324629">
    <property type="component" value="Unassembled WGS sequence"/>
</dbReference>
<organism evidence="2 3">
    <name type="scientific">Paragonimus westermani</name>
    <dbReference type="NCBI Taxonomy" id="34504"/>
    <lineage>
        <taxon>Eukaryota</taxon>
        <taxon>Metazoa</taxon>
        <taxon>Spiralia</taxon>
        <taxon>Lophotrochozoa</taxon>
        <taxon>Platyhelminthes</taxon>
        <taxon>Trematoda</taxon>
        <taxon>Digenea</taxon>
        <taxon>Plagiorchiida</taxon>
        <taxon>Troglotremata</taxon>
        <taxon>Troglotrematidae</taxon>
        <taxon>Paragonimus</taxon>
    </lineage>
</organism>
<reference evidence="2 3" key="1">
    <citation type="journal article" date="2019" name="Gigascience">
        <title>Whole-genome sequence of the oriental lung fluke Paragonimus westermani.</title>
        <authorList>
            <person name="Oey H."/>
            <person name="Zakrzewski M."/>
            <person name="Narain K."/>
            <person name="Devi K.R."/>
            <person name="Agatsuma T."/>
            <person name="Nawaratna S."/>
            <person name="Gobert G.N."/>
            <person name="Jones M.K."/>
            <person name="Ragan M.A."/>
            <person name="McManus D.P."/>
            <person name="Krause L."/>
        </authorList>
    </citation>
    <scope>NUCLEOTIDE SEQUENCE [LARGE SCALE GENOMIC DNA]</scope>
    <source>
        <strain evidence="2 3">IND2009</strain>
    </source>
</reference>
<name>A0A5J4NRU8_9TREM</name>
<proteinExistence type="predicted"/>
<feature type="compositionally biased region" description="Polar residues" evidence="1">
    <location>
        <begin position="1092"/>
        <end position="1103"/>
    </location>
</feature>
<accession>A0A5J4NRU8</accession>
<evidence type="ECO:0000313" key="3">
    <source>
        <dbReference type="Proteomes" id="UP000324629"/>
    </source>
</evidence>
<evidence type="ECO:0008006" key="4">
    <source>
        <dbReference type="Google" id="ProtNLM"/>
    </source>
</evidence>
<protein>
    <recommendedName>
        <fullName evidence="4">PAS domain-containing protein</fullName>
    </recommendedName>
</protein>
<sequence>MVSPATSGLLYEAELASLSLHSAVPTGLRPHMSLTGSSTELPIRQLCVHGQRTCITKTIAHKRKFDEAFCNARLKLPLAKMTTPPRDQNTLSKRTSSDGFSVCRMVTMSKTHVPGTIPKKDLKRKANTCQHSPALCAKQMAPIEVPLNMSRRKTFNSSLSSTASDRSALLPQVCARTRRCDEFRPTGSYHRCVYSPPCQTYHRRRQTLQQMDIANLRAYRVERRKEKSRVAAQVRRNREGQSLMLLQNALPISSEALNKISAVTPDTTVSLLSVFKDEPGLKDLITFDLSGWLTDSMLSGIPSNSPGTTNLEKSDIIRIAGHTLFLLNNIHHLLGVSQTPSLNLNSQSLYGLLIDPKDNRIVYVTPALAEAVGGSWASFIGAPLHNLIESNLSDSQAATFIHNRISRRKSYLGSQSVPDDSCDAYKHSATFAERSTRAPEATHFVRLLNCTTGSSSSPNASHVPFSYCENRVSSAAHTASCGNSYGQQRKEWSRGHGKQHFTSDFPSIVGGEDCSVEPRGATSAELIYYCWATTVIELPVASSVDSWIHQLPENTLAVPKTDLVSDKRYSSEEEPESSISYYSSNTHRRQTPLKLCLLQPVDLSSAEVPSDSVPLYLDSFTPEPHMPFSMNGRLLVPVRSGRGRSRRRRGSKFQEKYVSCHTVAESEIMRNPDEVLEPIENPNPDMPDQLSWDADLSDILSLSSAKRLADQCFTCLDVTQLVVRSTRGSCQACLGLVNDGEKLLGRPFLGLLHPDDLDAVVSAFSKNDTSDGVDKIWASLVFPVSNRPYFSHPVNDKCLTISSPIALLTSSPVWTPVYRIAELDAEQGYKRYRWVRSLVWVDRNGQNLHCWHQTAGCESSNPVSMVTMTEPRLLTAEFAQTLHCRSSITKDCENCLTVGTSDQVRKSQSNICAVERARFGAQQPIISLSPELTVLHCTEQNRLTIMLKRNQTPLHTEHPPDDGNQKDGEIFQLSSLVHDSSPRTKPNTTICKSDPLNVDKKHIKTAQWQPKVLRRTTVPTRHRLWVSRHHRLTKQCIYSSKSAQQGMFEPQFGDVPVSSKHCWMQCEWASHPGVHAFSSNQPPSLSADEDQWSGSSTSNSSHLVDTPGVGNAIAVSPSPLGLRLAGLNSMVDDLLGHEEDRKNYSVHFVTRQSSK</sequence>
<feature type="region of interest" description="Disordered" evidence="1">
    <location>
        <begin position="1079"/>
        <end position="1110"/>
    </location>
</feature>